<keyword evidence="1" id="KW-0472">Membrane</keyword>
<accession>A0A5K7S944</accession>
<dbReference type="Proteomes" id="UP001193389">
    <property type="component" value="Chromosome"/>
</dbReference>
<feature type="domain" description="OmpA-like" evidence="3">
    <location>
        <begin position="185"/>
        <end position="308"/>
    </location>
</feature>
<dbReference type="SUPFAM" id="SSF57997">
    <property type="entry name" value="Tropomyosin"/>
    <property type="match status" value="1"/>
</dbReference>
<dbReference type="Gene3D" id="1.20.5.340">
    <property type="match status" value="1"/>
</dbReference>
<evidence type="ECO:0000313" key="5">
    <source>
        <dbReference type="Proteomes" id="UP001193389"/>
    </source>
</evidence>
<dbReference type="KEGG" id="anf:AQPE_2243"/>
<evidence type="ECO:0000256" key="1">
    <source>
        <dbReference type="PROSITE-ProRule" id="PRU00473"/>
    </source>
</evidence>
<dbReference type="PANTHER" id="PTHR30329">
    <property type="entry name" value="STATOR ELEMENT OF FLAGELLAR MOTOR COMPLEX"/>
    <property type="match status" value="1"/>
</dbReference>
<dbReference type="AlphaFoldDB" id="A0A5K7S944"/>
<dbReference type="SUPFAM" id="SSF103088">
    <property type="entry name" value="OmpA-like"/>
    <property type="match status" value="1"/>
</dbReference>
<name>A0A5K7S944_9BACT</name>
<sequence>MTISDLLLTLQSSIFTRLKTQAMNKLLYVFAFFFLLSCVSSKKFNQLNGNFQDCEKTVQSMKEQNQALNVKITELQSKIDKQIKDISELTAKLNETTGNLESLKAGSSEEIARLMGKLQEAQTDLQKREDILKSAQTELEKRSLRLQELEEALKQKDDAVKQLRQKVMDALVGFNNKGLTIQEKNGKVYVSLDEQLLFKTGQWDVDPKGQQALSNLAEVLGQNPDINVLVEGHTDNVPMRGTGLVKDNWDLSVMRATAVTRILLKNKSVDPKRITSAGRGEFFPIDEANTPEARQKNRRTEIILTPRLDEIFRILENN</sequence>
<dbReference type="InterPro" id="IPR050330">
    <property type="entry name" value="Bact_OuterMem_StrucFunc"/>
</dbReference>
<evidence type="ECO:0000256" key="2">
    <source>
        <dbReference type="SAM" id="Coils"/>
    </source>
</evidence>
<dbReference type="GO" id="GO:0016020">
    <property type="term" value="C:membrane"/>
    <property type="evidence" value="ECO:0007669"/>
    <property type="project" value="UniProtKB-UniRule"/>
</dbReference>
<protein>
    <submittedName>
        <fullName evidence="4">Flagellar motor rotation protein MotB</fullName>
    </submittedName>
</protein>
<keyword evidence="2" id="KW-0175">Coiled coil</keyword>
<dbReference type="PANTHER" id="PTHR30329:SF21">
    <property type="entry name" value="LIPOPROTEIN YIAD-RELATED"/>
    <property type="match status" value="1"/>
</dbReference>
<organism evidence="4 5">
    <name type="scientific">Aquipluma nitroreducens</name>
    <dbReference type="NCBI Taxonomy" id="2010828"/>
    <lineage>
        <taxon>Bacteria</taxon>
        <taxon>Pseudomonadati</taxon>
        <taxon>Bacteroidota</taxon>
        <taxon>Bacteroidia</taxon>
        <taxon>Marinilabiliales</taxon>
        <taxon>Prolixibacteraceae</taxon>
        <taxon>Aquipluma</taxon>
    </lineage>
</organism>
<evidence type="ECO:0000313" key="4">
    <source>
        <dbReference type="EMBL" id="BBE18083.1"/>
    </source>
</evidence>
<reference evidence="4" key="1">
    <citation type="journal article" date="2020" name="Int. J. Syst. Evol. Microbiol.">
        <title>Aquipluma nitroreducens gen. nov. sp. nov., a novel facultatively anaerobic bacterium isolated from a freshwater lake.</title>
        <authorList>
            <person name="Watanabe M."/>
            <person name="Kojima H."/>
            <person name="Fukui M."/>
        </authorList>
    </citation>
    <scope>NUCLEOTIDE SEQUENCE</scope>
    <source>
        <strain evidence="4">MeG22</strain>
    </source>
</reference>
<dbReference type="EMBL" id="AP018694">
    <property type="protein sequence ID" value="BBE18083.1"/>
    <property type="molecule type" value="Genomic_DNA"/>
</dbReference>
<gene>
    <name evidence="4" type="ORF">AQPE_2243</name>
</gene>
<keyword evidence="4" id="KW-0966">Cell projection</keyword>
<dbReference type="InterPro" id="IPR036737">
    <property type="entry name" value="OmpA-like_sf"/>
</dbReference>
<feature type="coiled-coil region" evidence="2">
    <location>
        <begin position="44"/>
        <end position="166"/>
    </location>
</feature>
<keyword evidence="4" id="KW-0969">Cilium</keyword>
<dbReference type="Gene3D" id="3.30.1330.60">
    <property type="entry name" value="OmpA-like domain"/>
    <property type="match status" value="1"/>
</dbReference>
<dbReference type="CDD" id="cd07185">
    <property type="entry name" value="OmpA_C-like"/>
    <property type="match status" value="1"/>
</dbReference>
<dbReference type="Pfam" id="PF00691">
    <property type="entry name" value="OmpA"/>
    <property type="match status" value="1"/>
</dbReference>
<dbReference type="InterPro" id="IPR006665">
    <property type="entry name" value="OmpA-like"/>
</dbReference>
<keyword evidence="5" id="KW-1185">Reference proteome</keyword>
<evidence type="ECO:0000259" key="3">
    <source>
        <dbReference type="PROSITE" id="PS51123"/>
    </source>
</evidence>
<dbReference type="PROSITE" id="PS51123">
    <property type="entry name" value="OMPA_2"/>
    <property type="match status" value="1"/>
</dbReference>
<keyword evidence="4" id="KW-0282">Flagellum</keyword>
<proteinExistence type="predicted"/>